<feature type="transmembrane region" description="Helical" evidence="1">
    <location>
        <begin position="21"/>
        <end position="39"/>
    </location>
</feature>
<dbReference type="eggNOG" id="COG5523">
    <property type="taxonomic scope" value="Bacteria"/>
</dbReference>
<dbReference type="PATRIC" id="fig|1423747.3.peg.1427"/>
<organism evidence="2 3">
    <name type="scientific">Latilactobacillus fuchuensis DSM 14340 = JCM 11249</name>
    <dbReference type="NCBI Taxonomy" id="1423747"/>
    <lineage>
        <taxon>Bacteria</taxon>
        <taxon>Bacillati</taxon>
        <taxon>Bacillota</taxon>
        <taxon>Bacilli</taxon>
        <taxon>Lactobacillales</taxon>
        <taxon>Lactobacillaceae</taxon>
        <taxon>Latilactobacillus</taxon>
    </lineage>
</organism>
<dbReference type="Proteomes" id="UP000051264">
    <property type="component" value="Unassembled WGS sequence"/>
</dbReference>
<evidence type="ECO:0000313" key="2">
    <source>
        <dbReference type="EMBL" id="KRL60052.1"/>
    </source>
</evidence>
<dbReference type="Pfam" id="PF06161">
    <property type="entry name" value="DUF975"/>
    <property type="match status" value="1"/>
</dbReference>
<dbReference type="OrthoDB" id="9784844at2"/>
<feature type="transmembrane region" description="Helical" evidence="1">
    <location>
        <begin position="99"/>
        <end position="125"/>
    </location>
</feature>
<proteinExistence type="predicted"/>
<feature type="transmembrane region" description="Helical" evidence="1">
    <location>
        <begin position="197"/>
        <end position="220"/>
    </location>
</feature>
<dbReference type="PANTHER" id="PTHR40076">
    <property type="entry name" value="MEMBRANE PROTEIN-RELATED"/>
    <property type="match status" value="1"/>
</dbReference>
<gene>
    <name evidence="2" type="ORF">FC69_GL001400</name>
</gene>
<evidence type="ECO:0000256" key="1">
    <source>
        <dbReference type="SAM" id="Phobius"/>
    </source>
</evidence>
<comment type="caution">
    <text evidence="2">The sequence shown here is derived from an EMBL/GenBank/DDBJ whole genome shotgun (WGS) entry which is preliminary data.</text>
</comment>
<evidence type="ECO:0008006" key="4">
    <source>
        <dbReference type="Google" id="ProtNLM"/>
    </source>
</evidence>
<feature type="transmembrane region" description="Helical" evidence="1">
    <location>
        <begin position="155"/>
        <end position="185"/>
    </location>
</feature>
<evidence type="ECO:0000313" key="3">
    <source>
        <dbReference type="Proteomes" id="UP000051264"/>
    </source>
</evidence>
<accession>A0A0R1RXM5</accession>
<protein>
    <recommendedName>
        <fullName evidence="4">Integral membrane protein</fullName>
    </recommendedName>
</protein>
<dbReference type="STRING" id="1423747.FC69_GL001400"/>
<dbReference type="AlphaFoldDB" id="A0A0R1RXM5"/>
<reference evidence="2 3" key="1">
    <citation type="journal article" date="2015" name="Genome Announc.">
        <title>Expanding the biotechnology potential of lactobacilli through comparative genomics of 213 strains and associated genera.</title>
        <authorList>
            <person name="Sun Z."/>
            <person name="Harris H.M."/>
            <person name="McCann A."/>
            <person name="Guo C."/>
            <person name="Argimon S."/>
            <person name="Zhang W."/>
            <person name="Yang X."/>
            <person name="Jeffery I.B."/>
            <person name="Cooney J.C."/>
            <person name="Kagawa T.F."/>
            <person name="Liu W."/>
            <person name="Song Y."/>
            <person name="Salvetti E."/>
            <person name="Wrobel A."/>
            <person name="Rasinkangas P."/>
            <person name="Parkhill J."/>
            <person name="Rea M.C."/>
            <person name="O'Sullivan O."/>
            <person name="Ritari J."/>
            <person name="Douillard F.P."/>
            <person name="Paul Ross R."/>
            <person name="Yang R."/>
            <person name="Briner A.E."/>
            <person name="Felis G.E."/>
            <person name="de Vos W.M."/>
            <person name="Barrangou R."/>
            <person name="Klaenhammer T.R."/>
            <person name="Caufield P.W."/>
            <person name="Cui Y."/>
            <person name="Zhang H."/>
            <person name="O'Toole P.W."/>
        </authorList>
    </citation>
    <scope>NUCLEOTIDE SEQUENCE [LARGE SCALE GENOMIC DNA]</scope>
    <source>
        <strain evidence="2 3">DSM 14340</strain>
    </source>
</reference>
<keyword evidence="1" id="KW-0472">Membrane</keyword>
<dbReference type="EMBL" id="AZEX01000039">
    <property type="protein sequence ID" value="KRL60052.1"/>
    <property type="molecule type" value="Genomic_DNA"/>
</dbReference>
<dbReference type="RefSeq" id="WP_025083355.1">
    <property type="nucleotide sequence ID" value="NZ_AZEX01000039.1"/>
</dbReference>
<dbReference type="PANTHER" id="PTHR40076:SF1">
    <property type="entry name" value="MEMBRANE PROTEIN"/>
    <property type="match status" value="1"/>
</dbReference>
<keyword evidence="1" id="KW-1133">Transmembrane helix</keyword>
<dbReference type="InterPro" id="IPR010380">
    <property type="entry name" value="DUF975"/>
</dbReference>
<feature type="transmembrane region" description="Helical" evidence="1">
    <location>
        <begin position="59"/>
        <end position="78"/>
    </location>
</feature>
<feature type="transmembrane region" description="Helical" evidence="1">
    <location>
        <begin position="226"/>
        <end position="249"/>
    </location>
</feature>
<name>A0A0R1RXM5_9LACO</name>
<sequence length="261" mass="30297">MQLKTYRTQARLLLKGHWQQLATMVAWWLLITMLLDAGLEGLFGAGTFWYQMGDTFASYFFYFIFLNAVFLATLKLSYHKTKGINAITPLFKKPFYTDLVILNLIQQVLNWGLLLIGLIPFYQLIGWQRVLNFSYNGLTSAAPYLMKLSQQPANYFLVLTFLLVLLVITLIQPIILAYYQILVLLKFEFPQASIKMILSLSTVILKGHWLRLLGLVLSFIGWEIVVYLTAGIGFLWFYPYLIMSVTLFYQDIKKDRIQVIQ</sequence>
<keyword evidence="1" id="KW-0812">Transmembrane</keyword>